<dbReference type="CDD" id="cd01129">
    <property type="entry name" value="PulE-GspE-like"/>
    <property type="match status" value="1"/>
</dbReference>
<dbReference type="Gene3D" id="3.30.300.160">
    <property type="entry name" value="Type II secretion system, protein E, N-terminal domain"/>
    <property type="match status" value="1"/>
</dbReference>
<evidence type="ECO:0000256" key="1">
    <source>
        <dbReference type="ARBA" id="ARBA00006611"/>
    </source>
</evidence>
<dbReference type="RefSeq" id="WP_086962828.1">
    <property type="nucleotide sequence ID" value="NZ_CP021376.1"/>
</dbReference>
<dbReference type="AlphaFoldDB" id="A0A1Y0CV78"/>
<dbReference type="SUPFAM" id="SSF160246">
    <property type="entry name" value="EspE N-terminal domain-like"/>
    <property type="match status" value="1"/>
</dbReference>
<accession>A0A1Y0CV78</accession>
<comment type="similarity">
    <text evidence="1">Belongs to the GSP E family.</text>
</comment>
<dbReference type="InterPro" id="IPR003593">
    <property type="entry name" value="AAA+_ATPase"/>
</dbReference>
<dbReference type="Gene3D" id="3.40.50.300">
    <property type="entry name" value="P-loop containing nucleotide triphosphate hydrolases"/>
    <property type="match status" value="1"/>
</dbReference>
<dbReference type="GO" id="GO:0005524">
    <property type="term" value="F:ATP binding"/>
    <property type="evidence" value="ECO:0007669"/>
    <property type="project" value="UniProtKB-KW"/>
</dbReference>
<gene>
    <name evidence="5" type="ORF">CBP12_03020</name>
</gene>
<evidence type="ECO:0000313" key="5">
    <source>
        <dbReference type="EMBL" id="ART79243.1"/>
    </source>
</evidence>
<evidence type="ECO:0000256" key="2">
    <source>
        <dbReference type="ARBA" id="ARBA00022741"/>
    </source>
</evidence>
<dbReference type="PROSITE" id="PS00662">
    <property type="entry name" value="T2SP_E"/>
    <property type="match status" value="1"/>
</dbReference>
<dbReference type="KEGG" id="ocm:CBP12_03020"/>
<dbReference type="EMBL" id="CP021376">
    <property type="protein sequence ID" value="ART79243.1"/>
    <property type="molecule type" value="Genomic_DNA"/>
</dbReference>
<dbReference type="InterPro" id="IPR027417">
    <property type="entry name" value="P-loop_NTPase"/>
</dbReference>
<reference evidence="6" key="1">
    <citation type="submission" date="2017-05" db="EMBL/GenBank/DDBJ databases">
        <authorList>
            <person name="Sung H."/>
        </authorList>
    </citation>
    <scope>NUCLEOTIDE SEQUENCE [LARGE SCALE GENOMIC DNA]</scope>
    <source>
        <strain evidence="6">AMac2203</strain>
    </source>
</reference>
<dbReference type="InterPro" id="IPR007831">
    <property type="entry name" value="T2SS_GspE_N"/>
</dbReference>
<keyword evidence="6" id="KW-1185">Reference proteome</keyword>
<dbReference type="GO" id="GO:0005886">
    <property type="term" value="C:plasma membrane"/>
    <property type="evidence" value="ECO:0007669"/>
    <property type="project" value="TreeGrafter"/>
</dbReference>
<name>A0A1Y0CV78_9GAMM</name>
<evidence type="ECO:0000313" key="6">
    <source>
        <dbReference type="Proteomes" id="UP000243793"/>
    </source>
</evidence>
<dbReference type="Proteomes" id="UP000243793">
    <property type="component" value="Chromosome"/>
</dbReference>
<dbReference type="InterPro" id="IPR037257">
    <property type="entry name" value="T2SS_E_N_sf"/>
</dbReference>
<dbReference type="SUPFAM" id="SSF52540">
    <property type="entry name" value="P-loop containing nucleoside triphosphate hydrolases"/>
    <property type="match status" value="1"/>
</dbReference>
<feature type="domain" description="Bacterial type II secretion system protein E" evidence="4">
    <location>
        <begin position="381"/>
        <end position="395"/>
    </location>
</feature>
<dbReference type="PANTHER" id="PTHR30258">
    <property type="entry name" value="TYPE II SECRETION SYSTEM PROTEIN GSPE-RELATED"/>
    <property type="match status" value="1"/>
</dbReference>
<protein>
    <submittedName>
        <fullName evidence="5">MSHA biogenesis protein MshE</fullName>
    </submittedName>
</protein>
<dbReference type="PANTHER" id="PTHR30258:SF29">
    <property type="entry name" value="MSHA PILUS ASSEMBLY ATPASE MSHE"/>
    <property type="match status" value="1"/>
</dbReference>
<keyword evidence="3" id="KW-0067">ATP-binding</keyword>
<dbReference type="Pfam" id="PF05157">
    <property type="entry name" value="MshEN"/>
    <property type="match status" value="1"/>
</dbReference>
<proteinExistence type="inferred from homology"/>
<dbReference type="OrthoDB" id="9804785at2"/>
<dbReference type="SMART" id="SM00382">
    <property type="entry name" value="AAA"/>
    <property type="match status" value="1"/>
</dbReference>
<dbReference type="InterPro" id="IPR001482">
    <property type="entry name" value="T2SS/T4SS_dom"/>
</dbReference>
<sequence>MAKHRLTKRLGELLIEHNVITSEQLESVLQKQQREGGRIGAVMVQMGILSELELLGFVAEQLDLPLLDLNKIDINPQAVKLLSEVYARRHRALVIDADDEHATVVLSDPADLDTQDAIANLLAPRQVTLAVAPQSQLFNLYDQLYRRTDDIAHLAEQLQGENAPRRVVAESLGLDDNDATVAKLLLSLFEDALQVGASDIHIEPDKALLRFRMRIDGLLQETVLKELNIAPALVSRLKIMAGLDIAERRLPQDGRFALTIKDSALDVRIATMPVQYGEAVVMRLLDQSQGIRTLDDAGMPPALLTVFRRKLASPNGIILVTGPTGSGKTTTLYGALTELNTPERKIITAEDPVEYQMSRVNQVQVNVKAGLTFASILRTSLRQDPDVLLIGEMRDQETAEIAMRGALTGHLVLSTLHTNDAPSSAVRLMNMGVPGYLVASTLKGVLAQRLVRRLCEYCKQPHQLSQSEEQFLRYLAPDIQVQPQFYHGVGCASCNHTGAKGRKGVYEWLEINRAMADTLREQDIEGFNRLVAADQRYITLAHAALKLAQAGEIALSEVLRLSEWLD</sequence>
<dbReference type="Gene3D" id="3.30.450.90">
    <property type="match status" value="1"/>
</dbReference>
<organism evidence="5 6">
    <name type="scientific">Oceanisphaera avium</name>
    <dbReference type="NCBI Taxonomy" id="1903694"/>
    <lineage>
        <taxon>Bacteria</taxon>
        <taxon>Pseudomonadati</taxon>
        <taxon>Pseudomonadota</taxon>
        <taxon>Gammaproteobacteria</taxon>
        <taxon>Aeromonadales</taxon>
        <taxon>Aeromonadaceae</taxon>
        <taxon>Oceanisphaera</taxon>
    </lineage>
</organism>
<dbReference type="Pfam" id="PF00437">
    <property type="entry name" value="T2SSE"/>
    <property type="match status" value="1"/>
</dbReference>
<dbReference type="GO" id="GO:0016887">
    <property type="term" value="F:ATP hydrolysis activity"/>
    <property type="evidence" value="ECO:0007669"/>
    <property type="project" value="TreeGrafter"/>
</dbReference>
<evidence type="ECO:0000259" key="4">
    <source>
        <dbReference type="PROSITE" id="PS00662"/>
    </source>
</evidence>
<evidence type="ECO:0000256" key="3">
    <source>
        <dbReference type="ARBA" id="ARBA00022840"/>
    </source>
</evidence>
<keyword evidence="2" id="KW-0547">Nucleotide-binding</keyword>